<proteinExistence type="predicted"/>
<gene>
    <name evidence="1" type="ORF">HMPREF1705_04750</name>
</gene>
<protein>
    <submittedName>
        <fullName evidence="1">Uncharacterized protein</fullName>
    </submittedName>
</protein>
<organism evidence="1 2">
    <name type="scientific">Acetomicrobium hydrogeniformans ATCC BAA-1850</name>
    <dbReference type="NCBI Taxonomy" id="592015"/>
    <lineage>
        <taxon>Bacteria</taxon>
        <taxon>Thermotogati</taxon>
        <taxon>Synergistota</taxon>
        <taxon>Synergistia</taxon>
        <taxon>Synergistales</taxon>
        <taxon>Acetomicrobiaceae</taxon>
        <taxon>Acetomicrobium</taxon>
    </lineage>
</organism>
<dbReference type="AlphaFoldDB" id="D3L0M8"/>
<evidence type="ECO:0000313" key="1">
    <source>
        <dbReference type="EMBL" id="KRT34333.1"/>
    </source>
</evidence>
<dbReference type="EMBL" id="ACJX03000001">
    <property type="protein sequence ID" value="KRT34333.1"/>
    <property type="molecule type" value="Genomic_DNA"/>
</dbReference>
<dbReference type="OrthoDB" id="7872018at2"/>
<keyword evidence="2" id="KW-1185">Reference proteome</keyword>
<evidence type="ECO:0000313" key="2">
    <source>
        <dbReference type="Proteomes" id="UP000005273"/>
    </source>
</evidence>
<accession>D3L0M8</accession>
<dbReference type="RefSeq" id="WP_009200799.1">
    <property type="nucleotide sequence ID" value="NZ_ACJX03000001.1"/>
</dbReference>
<sequence length="59" mass="6720">MTYPFEKIHHIRIAVDDIDEKVKNFESIGIGIKLFFASPFSPVLHQLVPSRHLETGNVS</sequence>
<name>D3L0M8_9BACT</name>
<reference evidence="2" key="1">
    <citation type="submission" date="2012-09" db="EMBL/GenBank/DDBJ databases">
        <authorList>
            <person name="Weinstock G."/>
            <person name="Sodergren E."/>
            <person name="Clifton S."/>
            <person name="Fulton L."/>
            <person name="Fulton B."/>
            <person name="Courtney L."/>
            <person name="Fronick C."/>
            <person name="Harrison M."/>
            <person name="Strong C."/>
            <person name="Farmer C."/>
            <person name="Delehaunty K."/>
            <person name="Markovic C."/>
            <person name="Hall O."/>
            <person name="Minx P."/>
            <person name="Tomlinson C."/>
            <person name="Mitreva M."/>
            <person name="Nelson J."/>
            <person name="Hou S."/>
            <person name="Wollam A."/>
            <person name="Pepin K.H."/>
            <person name="Johnson M."/>
            <person name="Bhonagiri V."/>
            <person name="Nash W.E."/>
            <person name="Suruliraj S."/>
            <person name="Warren W."/>
            <person name="Chinwalla A."/>
            <person name="Mardis E.R."/>
            <person name="Wilson R.K."/>
        </authorList>
    </citation>
    <scope>NUCLEOTIDE SEQUENCE [LARGE SCALE GENOMIC DNA]</scope>
    <source>
        <strain evidence="2">OS1</strain>
    </source>
</reference>
<comment type="caution">
    <text evidence="1">The sequence shown here is derived from an EMBL/GenBank/DDBJ whole genome shotgun (WGS) entry which is preliminary data.</text>
</comment>
<dbReference type="Proteomes" id="UP000005273">
    <property type="component" value="Unassembled WGS sequence"/>
</dbReference>